<dbReference type="SUPFAM" id="SSF101152">
    <property type="entry name" value="Mob1/phocein"/>
    <property type="match status" value="1"/>
</dbReference>
<feature type="compositionally biased region" description="Low complexity" evidence="2">
    <location>
        <begin position="291"/>
        <end position="300"/>
    </location>
</feature>
<dbReference type="Proteomes" id="UP000012174">
    <property type="component" value="Unassembled WGS sequence"/>
</dbReference>
<evidence type="ECO:0000256" key="1">
    <source>
        <dbReference type="PIRSR" id="PIRSR605301-1"/>
    </source>
</evidence>
<feature type="compositionally biased region" description="Acidic residues" evidence="2">
    <location>
        <begin position="444"/>
        <end position="453"/>
    </location>
</feature>
<dbReference type="OrthoDB" id="10262609at2759"/>
<feature type="binding site" evidence="1">
    <location>
        <position position="222"/>
    </location>
    <ligand>
        <name>Zn(2+)</name>
        <dbReference type="ChEBI" id="CHEBI:29105"/>
    </ligand>
</feature>
<dbReference type="OMA" id="YCCAIDY"/>
<dbReference type="AlphaFoldDB" id="M7SLJ5"/>
<keyword evidence="1" id="KW-0479">Metal-binding</keyword>
<dbReference type="Pfam" id="PF03637">
    <property type="entry name" value="Mob1_phocein"/>
    <property type="match status" value="1"/>
</dbReference>
<evidence type="ECO:0000313" key="4">
    <source>
        <dbReference type="Proteomes" id="UP000012174"/>
    </source>
</evidence>
<evidence type="ECO:0000313" key="3">
    <source>
        <dbReference type="EMBL" id="EMR67254.1"/>
    </source>
</evidence>
<feature type="binding site" evidence="1">
    <location>
        <position position="227"/>
    </location>
    <ligand>
        <name>Zn(2+)</name>
        <dbReference type="ChEBI" id="CHEBI:29105"/>
    </ligand>
</feature>
<keyword evidence="1" id="KW-0862">Zinc</keyword>
<feature type="compositionally biased region" description="Basic and acidic residues" evidence="2">
    <location>
        <begin position="432"/>
        <end position="443"/>
    </location>
</feature>
<feature type="compositionally biased region" description="Low complexity" evidence="2">
    <location>
        <begin position="459"/>
        <end position="502"/>
    </location>
</feature>
<feature type="compositionally biased region" description="Pro residues" evidence="2">
    <location>
        <begin position="1"/>
        <end position="13"/>
    </location>
</feature>
<dbReference type="SMART" id="SM01388">
    <property type="entry name" value="Mob1_phocein"/>
    <property type="match status" value="1"/>
</dbReference>
<dbReference type="PANTHER" id="PTHR22599">
    <property type="entry name" value="MPS ONE BINDER KINASE ACTIVATOR-LIKE MOB"/>
    <property type="match status" value="1"/>
</dbReference>
<reference evidence="4" key="1">
    <citation type="journal article" date="2013" name="Genome Announc.">
        <title>Draft genome sequence of the grapevine dieback fungus Eutypa lata UCR-EL1.</title>
        <authorList>
            <person name="Blanco-Ulate B."/>
            <person name="Rolshausen P.E."/>
            <person name="Cantu D."/>
        </authorList>
    </citation>
    <scope>NUCLEOTIDE SEQUENCE [LARGE SCALE GENOMIC DNA]</scope>
    <source>
        <strain evidence="4">UCR-EL1</strain>
    </source>
</reference>
<gene>
    <name evidence="3" type="ORF">UCREL1_5749</name>
</gene>
<dbReference type="Gene3D" id="1.20.140.30">
    <property type="entry name" value="MOB kinase activator"/>
    <property type="match status" value="1"/>
</dbReference>
<dbReference type="EMBL" id="KB706477">
    <property type="protein sequence ID" value="EMR67254.1"/>
    <property type="molecule type" value="Genomic_DNA"/>
</dbReference>
<feature type="binding site" evidence="1">
    <location>
        <position position="145"/>
    </location>
    <ligand>
        <name>Zn(2+)</name>
        <dbReference type="ChEBI" id="CHEBI:29105"/>
    </ligand>
</feature>
<sequence length="527" mass="57529">MSSPRLPSPPPPAEIQIGPKSPGLGTTASRQQQQMEQTMADANARRRIHPGTKAEDMAAGPPLVPLNELDSAFQLQEHLAALHYYHTASNTSPINRATAAQLATPPPGIDRTLWLYELCRFLIAQCNSLIVGFLFDVPPCSAATCPEMRASEWQFLCAVHDQPKSCCAIDYCCHTLDWAANVVTNPKLFPSRFVVLSDGHDKSAVVKNLVNVFRRLHRIFAHAWFQHRGVFWTVEGQTGLYVFFKTVCDMYDLLPAENYKLPPEAEGLESVPTEKEEKRHTIMAIAKPPSQQQQQQQQQQNNSSGGEHEDDRHGGHARKSSNTARHSSRPSTGRAVTTVIEEREDENSDVANKLKAMHISPPETVEEESEVEVPVIVEGEIIDKPAEQGVADAQQPYQVKIDVQEDVAVEPDTVEEGEYAAGESAPPIFSYEKVDAPSEKTEESEPGSAESDESEKNPDAAAATSTTTTASEAAATTEDSPTPALEESTDAATETDTTATTAGEEEKEAEADEEEGEESEKKPTSTG</sequence>
<keyword evidence="4" id="KW-1185">Reference proteome</keyword>
<feature type="binding site" evidence="1">
    <location>
        <position position="140"/>
    </location>
    <ligand>
        <name>Zn(2+)</name>
        <dbReference type="ChEBI" id="CHEBI:29105"/>
    </ligand>
</feature>
<feature type="region of interest" description="Disordered" evidence="2">
    <location>
        <begin position="1"/>
        <end position="43"/>
    </location>
</feature>
<dbReference type="STRING" id="1287681.M7SLJ5"/>
<name>M7SLJ5_EUTLA</name>
<feature type="compositionally biased region" description="Acidic residues" evidence="2">
    <location>
        <begin position="408"/>
        <end position="418"/>
    </location>
</feature>
<evidence type="ECO:0000256" key="2">
    <source>
        <dbReference type="SAM" id="MobiDB-lite"/>
    </source>
</evidence>
<feature type="region of interest" description="Disordered" evidence="2">
    <location>
        <begin position="408"/>
        <end position="527"/>
    </location>
</feature>
<feature type="compositionally biased region" description="Polar residues" evidence="2">
    <location>
        <begin position="24"/>
        <end position="37"/>
    </location>
</feature>
<dbReference type="eggNOG" id="KOG1852">
    <property type="taxonomic scope" value="Eukaryota"/>
</dbReference>
<accession>M7SLJ5</accession>
<protein>
    <submittedName>
        <fullName evidence="3">Putative mob1 family protein</fullName>
    </submittedName>
</protein>
<feature type="region of interest" description="Disordered" evidence="2">
    <location>
        <begin position="287"/>
        <end position="371"/>
    </location>
</feature>
<feature type="compositionally biased region" description="Acidic residues" evidence="2">
    <location>
        <begin position="503"/>
        <end position="518"/>
    </location>
</feature>
<dbReference type="InterPro" id="IPR005301">
    <property type="entry name" value="MOB_kinase_act_fam"/>
</dbReference>
<feature type="compositionally biased region" description="Polar residues" evidence="2">
    <location>
        <begin position="320"/>
        <end position="335"/>
    </location>
</feature>
<dbReference type="HOGENOM" id="CLU_027210_1_0_1"/>
<organism evidence="3 4">
    <name type="scientific">Eutypa lata (strain UCR-EL1)</name>
    <name type="common">Grapevine dieback disease fungus</name>
    <name type="synonym">Eutypa armeniacae</name>
    <dbReference type="NCBI Taxonomy" id="1287681"/>
    <lineage>
        <taxon>Eukaryota</taxon>
        <taxon>Fungi</taxon>
        <taxon>Dikarya</taxon>
        <taxon>Ascomycota</taxon>
        <taxon>Pezizomycotina</taxon>
        <taxon>Sordariomycetes</taxon>
        <taxon>Xylariomycetidae</taxon>
        <taxon>Xylariales</taxon>
        <taxon>Diatrypaceae</taxon>
        <taxon>Eutypa</taxon>
    </lineage>
</organism>
<proteinExistence type="predicted"/>
<dbReference type="KEGG" id="ela:UCREL1_5749"/>
<dbReference type="InterPro" id="IPR036703">
    <property type="entry name" value="MOB_kinase_act_sf"/>
</dbReference>